<evidence type="ECO:0000313" key="1">
    <source>
        <dbReference type="EMBL" id="AWN21990.1"/>
    </source>
</evidence>
<dbReference type="KEGG" id="dez:DKM44_00995"/>
<dbReference type="Proteomes" id="UP000245368">
    <property type="component" value="Chromosome"/>
</dbReference>
<dbReference type="Pfam" id="PF04525">
    <property type="entry name" value="LOR"/>
    <property type="match status" value="1"/>
</dbReference>
<name>A0A2Z3JF16_9DEIO</name>
<proteinExistence type="predicted"/>
<dbReference type="AlphaFoldDB" id="A0A2Z3JF16"/>
<gene>
    <name evidence="1" type="ORF">DKM44_00995</name>
</gene>
<evidence type="ECO:0000313" key="2">
    <source>
        <dbReference type="Proteomes" id="UP000245368"/>
    </source>
</evidence>
<dbReference type="RefSeq" id="WP_109824675.1">
    <property type="nucleotide sequence ID" value="NZ_CP029494.1"/>
</dbReference>
<dbReference type="OrthoDB" id="572274at2"/>
<dbReference type="InterPro" id="IPR007612">
    <property type="entry name" value="LOR"/>
</dbReference>
<dbReference type="EMBL" id="CP029494">
    <property type="protein sequence ID" value="AWN21990.1"/>
    <property type="molecule type" value="Genomic_DNA"/>
</dbReference>
<keyword evidence="2" id="KW-1185">Reference proteome</keyword>
<accession>A0A2Z3JF16</accession>
<sequence length="199" mass="22732">MTYQFPLRATFRILALSPELQVADANEQILLQVKQKLLTLREDTTVFADVEKTRPLYRMKADRIIGFRAVHAVTRIEDGRPLGSIRAAGLRSIWRARYEITDASENTLARIQEQNPWTKVIDGLLDEVPLIGPLVAMFINPRYSVSDEQGRMFAQILKKRSFVARHFTLERLEGSPVGLSDELLALALVQVIFLERSRQ</sequence>
<protein>
    <submittedName>
        <fullName evidence="1">Uncharacterized protein</fullName>
    </submittedName>
</protein>
<organism evidence="1 2">
    <name type="scientific">Deinococcus irradiatisoli</name>
    <dbReference type="NCBI Taxonomy" id="2202254"/>
    <lineage>
        <taxon>Bacteria</taxon>
        <taxon>Thermotogati</taxon>
        <taxon>Deinococcota</taxon>
        <taxon>Deinococci</taxon>
        <taxon>Deinococcales</taxon>
        <taxon>Deinococcaceae</taxon>
        <taxon>Deinococcus</taxon>
    </lineage>
</organism>
<reference evidence="1 2" key="1">
    <citation type="submission" date="2018-05" db="EMBL/GenBank/DDBJ databases">
        <title>Complete Genome Sequence of Deinococcus sp. strain 17bor-2.</title>
        <authorList>
            <person name="Srinivasan S."/>
        </authorList>
    </citation>
    <scope>NUCLEOTIDE SEQUENCE [LARGE SCALE GENOMIC DNA]</scope>
    <source>
        <strain evidence="1 2">17bor-2</strain>
    </source>
</reference>